<accession>A0A8J3AC51</accession>
<dbReference type="InterPro" id="IPR055557">
    <property type="entry name" value="DUF7133"/>
</dbReference>
<feature type="domain" description="PA14" evidence="2">
    <location>
        <begin position="161"/>
        <end position="305"/>
    </location>
</feature>
<name>A0A8J3AC51_9ACTN</name>
<feature type="domain" description="CBM6" evidence="1">
    <location>
        <begin position="807"/>
        <end position="935"/>
    </location>
</feature>
<dbReference type="InterPro" id="IPR011042">
    <property type="entry name" value="6-blade_b-propeller_TolB-like"/>
</dbReference>
<dbReference type="Pfam" id="PF07691">
    <property type="entry name" value="PA14"/>
    <property type="match status" value="1"/>
</dbReference>
<dbReference type="PROSITE" id="PS51175">
    <property type="entry name" value="CBM6"/>
    <property type="match status" value="2"/>
</dbReference>
<keyword evidence="4" id="KW-1185">Reference proteome</keyword>
<dbReference type="SUPFAM" id="SSF49785">
    <property type="entry name" value="Galactose-binding domain-like"/>
    <property type="match status" value="2"/>
</dbReference>
<feature type="domain" description="CBM6" evidence="1">
    <location>
        <begin position="24"/>
        <end position="151"/>
    </location>
</feature>
<dbReference type="PROSITE" id="PS51820">
    <property type="entry name" value="PA14"/>
    <property type="match status" value="1"/>
</dbReference>
<dbReference type="Proteomes" id="UP000650511">
    <property type="component" value="Unassembled WGS sequence"/>
</dbReference>
<dbReference type="InterPro" id="IPR005084">
    <property type="entry name" value="CBM6"/>
</dbReference>
<dbReference type="InterPro" id="IPR008979">
    <property type="entry name" value="Galactose-bd-like_sf"/>
</dbReference>
<gene>
    <name evidence="3" type="ORF">GCM10011354_27410</name>
</gene>
<dbReference type="SUPFAM" id="SSF56988">
    <property type="entry name" value="Anthrax protective antigen"/>
    <property type="match status" value="1"/>
</dbReference>
<reference evidence="3" key="1">
    <citation type="journal article" date="2014" name="Int. J. Syst. Evol. Microbiol.">
        <title>Complete genome sequence of Corynebacterium casei LMG S-19264T (=DSM 44701T), isolated from a smear-ripened cheese.</title>
        <authorList>
            <consortium name="US DOE Joint Genome Institute (JGI-PGF)"/>
            <person name="Walter F."/>
            <person name="Albersmeier A."/>
            <person name="Kalinowski J."/>
            <person name="Ruckert C."/>
        </authorList>
    </citation>
    <scope>NUCLEOTIDE SEQUENCE</scope>
    <source>
        <strain evidence="3">CGMCC 1.14988</strain>
    </source>
</reference>
<dbReference type="InterPro" id="IPR058094">
    <property type="entry name" value="Ig-like_OmpL47-like"/>
</dbReference>
<dbReference type="Pfam" id="PF03422">
    <property type="entry name" value="CBM_6"/>
    <property type="match status" value="1"/>
</dbReference>
<dbReference type="SUPFAM" id="SSF63829">
    <property type="entry name" value="Calcium-dependent phosphotriesterase"/>
    <property type="match status" value="1"/>
</dbReference>
<dbReference type="Pfam" id="PF23500">
    <property type="entry name" value="DUF7133"/>
    <property type="match status" value="1"/>
</dbReference>
<dbReference type="GO" id="GO:0005975">
    <property type="term" value="P:carbohydrate metabolic process"/>
    <property type="evidence" value="ECO:0007669"/>
    <property type="project" value="UniProtKB-ARBA"/>
</dbReference>
<dbReference type="GO" id="GO:0030246">
    <property type="term" value="F:carbohydrate binding"/>
    <property type="evidence" value="ECO:0007669"/>
    <property type="project" value="InterPro"/>
</dbReference>
<dbReference type="InterPro" id="IPR013783">
    <property type="entry name" value="Ig-like_fold"/>
</dbReference>
<dbReference type="InterPro" id="IPR011658">
    <property type="entry name" value="PA14_dom"/>
</dbReference>
<evidence type="ECO:0000259" key="1">
    <source>
        <dbReference type="PROSITE" id="PS51175"/>
    </source>
</evidence>
<sequence length="1399" mass="148894">MVATGFGATPPVLAQEQAPCGLDVRCEAESAVLSGGAGVASNHPGHTGSGFVDSMGAGAGIRFDVDAPAAGDYVVTIRYANGEGAIGLDFRTATLRAGETDTRVRFPVSGEWSSWQQVSVPVTLPAGSSSLDLLVGDGDDGNINVDHVVLRDRPAGSAEGTDEQGVTLRVYDVGIGLQQICTLRTGQTPNVDVLRPEINWLTPADFGGHDVNYVAQVVADLEVPETGSYDFRLVSDDGSRLSIDGTEVIDHDGLHGATPKDGSIELTAGTHAVEIDYFQAGGGAALALLWRAPGQDTFEVVPNWVLSTEGGGARVVSPGIKYCEGVDESPGDGAPLAGVHPSFDLTDLRPNDDFQPDVSGMAWFDDGSLALLTWGASQSSSNGKLYRVTDVQGEVDLDEVTVTEIASGLEEPQGVAVVEGMVYVADKTGLDRLVDGNGDGFYEGRDRLASWPHGGNFHEFAFGLPYRDGSFYVALSVALERSGDSTVPQPAADRGTVVRIDRETGELEYIAGGLRTPNGIQFGPDGALLITDNQGGWVPSSKLVRIEEGGFYNHYTTFVDPDTGETVSGRFDDQPVTPPVVWMPHNEISNSPSTPVVIEEGMFAGQLAIGDVTYGGLQRVSLDEVEGQQQGALYRMTQGLEAGVNQVDVGPDGDIYIGGIGYDGNWAQPGKLRYGLQKLTANDTVTMDVLSTEITETGFELTYTKPLSSETREELASRYRVSQWRYNASAAYGGPKIGEEQLAVTAATVGEDGRTVSLEIPGIRPGHVVHLHSPRPFTAEDGEELWSTEVWYTANVVPGYVGPADLGYYEAEEAALTGGAGVTTEHNGFSGSGFVDGFNNQGAGVTFTVQADEAGSQPVHLRYANGPHPAPGTKTVSLHVNGERVGPWALPSTGDWQTWAFATRELDLRAGENTITLRYEAGDDGNVNLDLLTLRDDRDLCAPFEPEAGYTSLFDGTLESLTAWRLAGAGAFGRVADCSLRTHGGMGLLWYTAEDFGDYSLKLDWKIPGDHNGGVFLGFPNPGDDPWVAVDHGYEIQIDPTDAPDRTTGAIYTFQGADPDAVAASINPPGAWNEYELEVTDDRIRVFLNGTLVNDFVSTDPARDLSQGFIGVQNHGGGDTVFYRNLRLAPLEEPDVTPPVTTVATAPGEPDGDDGWFTSPVTVTLEAQDEQSPVASTEYRLGDGDWTAYDEPIVLASDGVHELAYRSTDAAGNEEAIRTMTVRIDTTAPTSTVALEGPVDRGVYTGTVTVTLSATDATSGIDRIEYRRVGEDRRHVHDGPFRLEDDGDHVVEYRAIDVAGNVEAWNRVDVRIDTGPCPHPDPRANVVVGGVDSGVANHAAADGCTVNDLVDDEGSWTNHGAFVRHVDEVIRGLRADGVLTAREAAQIRNAAARSDVGRP</sequence>
<dbReference type="InterPro" id="IPR037524">
    <property type="entry name" value="PA14/GLEYA"/>
</dbReference>
<comment type="caution">
    <text evidence="3">The sequence shown here is derived from an EMBL/GenBank/DDBJ whole genome shotgun (WGS) entry which is preliminary data.</text>
</comment>
<dbReference type="PANTHER" id="PTHR33546">
    <property type="entry name" value="LARGE, MULTIFUNCTIONAL SECRETED PROTEIN-RELATED"/>
    <property type="match status" value="1"/>
</dbReference>
<dbReference type="PANTHER" id="PTHR33546:SF1">
    <property type="entry name" value="LARGE, MULTIFUNCTIONAL SECRETED PROTEIN"/>
    <property type="match status" value="1"/>
</dbReference>
<dbReference type="Gene3D" id="2.120.10.30">
    <property type="entry name" value="TolB, C-terminal domain"/>
    <property type="match status" value="1"/>
</dbReference>
<evidence type="ECO:0000313" key="4">
    <source>
        <dbReference type="Proteomes" id="UP000650511"/>
    </source>
</evidence>
<dbReference type="Pfam" id="PF16990">
    <property type="entry name" value="CBM_35"/>
    <property type="match status" value="1"/>
</dbReference>
<dbReference type="NCBIfam" id="NF047446">
    <property type="entry name" value="barrel_OmpL47"/>
    <property type="match status" value="2"/>
</dbReference>
<dbReference type="Pfam" id="PF06439">
    <property type="entry name" value="3keto-disac_hyd"/>
    <property type="match status" value="1"/>
</dbReference>
<evidence type="ECO:0000313" key="3">
    <source>
        <dbReference type="EMBL" id="GGI08100.1"/>
    </source>
</evidence>
<evidence type="ECO:0008006" key="5">
    <source>
        <dbReference type="Google" id="ProtNLM"/>
    </source>
</evidence>
<dbReference type="Gene3D" id="3.90.182.10">
    <property type="entry name" value="Toxin - Anthrax Protective Antigen,domain 1"/>
    <property type="match status" value="1"/>
</dbReference>
<dbReference type="Gene3D" id="2.60.40.10">
    <property type="entry name" value="Immunoglobulins"/>
    <property type="match status" value="1"/>
</dbReference>
<proteinExistence type="predicted"/>
<dbReference type="Gene3D" id="2.60.120.260">
    <property type="entry name" value="Galactose-binding domain-like"/>
    <property type="match status" value="2"/>
</dbReference>
<dbReference type="InterPro" id="IPR010496">
    <property type="entry name" value="AL/BT2_dom"/>
</dbReference>
<dbReference type="SMART" id="SM00758">
    <property type="entry name" value="PA14"/>
    <property type="match status" value="1"/>
</dbReference>
<organism evidence="3 4">
    <name type="scientific">Egicoccus halophilus</name>
    <dbReference type="NCBI Taxonomy" id="1670830"/>
    <lineage>
        <taxon>Bacteria</taxon>
        <taxon>Bacillati</taxon>
        <taxon>Actinomycetota</taxon>
        <taxon>Nitriliruptoria</taxon>
        <taxon>Egicoccales</taxon>
        <taxon>Egicoccaceae</taxon>
        <taxon>Egicoccus</taxon>
    </lineage>
</organism>
<evidence type="ECO:0000259" key="2">
    <source>
        <dbReference type="PROSITE" id="PS51820"/>
    </source>
</evidence>
<dbReference type="Gene3D" id="3.30.1920.20">
    <property type="match status" value="1"/>
</dbReference>
<dbReference type="Gene3D" id="2.60.120.560">
    <property type="entry name" value="Exo-inulinase, domain 1"/>
    <property type="match status" value="1"/>
</dbReference>
<protein>
    <recommendedName>
        <fullName evidence="5">Carbohydrate binding module (Family 35)</fullName>
    </recommendedName>
</protein>
<dbReference type="EMBL" id="BMHA01000010">
    <property type="protein sequence ID" value="GGI08100.1"/>
    <property type="molecule type" value="Genomic_DNA"/>
</dbReference>
<dbReference type="CDD" id="cd04083">
    <property type="entry name" value="CBM35_Lmo2446-like"/>
    <property type="match status" value="2"/>
</dbReference>
<dbReference type="GO" id="GO:0016787">
    <property type="term" value="F:hydrolase activity"/>
    <property type="evidence" value="ECO:0007669"/>
    <property type="project" value="InterPro"/>
</dbReference>
<reference evidence="3" key="2">
    <citation type="submission" date="2020-09" db="EMBL/GenBank/DDBJ databases">
        <authorList>
            <person name="Sun Q."/>
            <person name="Zhou Y."/>
        </authorList>
    </citation>
    <scope>NUCLEOTIDE SEQUENCE</scope>
    <source>
        <strain evidence="3">CGMCC 1.14988</strain>
    </source>
</reference>